<feature type="DNA-binding region" description="H-T-H motif" evidence="4">
    <location>
        <begin position="34"/>
        <end position="53"/>
    </location>
</feature>
<dbReference type="InterPro" id="IPR041347">
    <property type="entry name" value="MftR_C"/>
</dbReference>
<dbReference type="Pfam" id="PF17754">
    <property type="entry name" value="TetR_C_14"/>
    <property type="match status" value="1"/>
</dbReference>
<dbReference type="SUPFAM" id="SSF46689">
    <property type="entry name" value="Homeodomain-like"/>
    <property type="match status" value="1"/>
</dbReference>
<dbReference type="InterPro" id="IPR050109">
    <property type="entry name" value="HTH-type_TetR-like_transc_reg"/>
</dbReference>
<dbReference type="PROSITE" id="PS50977">
    <property type="entry name" value="HTH_TETR_2"/>
    <property type="match status" value="1"/>
</dbReference>
<evidence type="ECO:0000256" key="3">
    <source>
        <dbReference type="ARBA" id="ARBA00023163"/>
    </source>
</evidence>
<dbReference type="PANTHER" id="PTHR30055">
    <property type="entry name" value="HTH-TYPE TRANSCRIPTIONAL REGULATOR RUTR"/>
    <property type="match status" value="1"/>
</dbReference>
<evidence type="ECO:0000313" key="8">
    <source>
        <dbReference type="Proteomes" id="UP001205311"/>
    </source>
</evidence>
<feature type="coiled-coil region" evidence="5">
    <location>
        <begin position="116"/>
        <end position="143"/>
    </location>
</feature>
<keyword evidence="5" id="KW-0175">Coiled coil</keyword>
<keyword evidence="8" id="KW-1185">Reference proteome</keyword>
<evidence type="ECO:0000313" key="7">
    <source>
        <dbReference type="EMBL" id="MCP2260608.1"/>
    </source>
</evidence>
<gene>
    <name evidence="7" type="ORF">LX15_004327</name>
</gene>
<feature type="domain" description="HTH tetR-type" evidence="6">
    <location>
        <begin position="11"/>
        <end position="71"/>
    </location>
</feature>
<dbReference type="Pfam" id="PF00440">
    <property type="entry name" value="TetR_N"/>
    <property type="match status" value="1"/>
</dbReference>
<evidence type="ECO:0000256" key="2">
    <source>
        <dbReference type="ARBA" id="ARBA00023125"/>
    </source>
</evidence>
<keyword evidence="3" id="KW-0804">Transcription</keyword>
<dbReference type="Proteomes" id="UP001205311">
    <property type="component" value="Unassembled WGS sequence"/>
</dbReference>
<dbReference type="Gene3D" id="1.10.10.60">
    <property type="entry name" value="Homeodomain-like"/>
    <property type="match status" value="1"/>
</dbReference>
<dbReference type="InterPro" id="IPR009057">
    <property type="entry name" value="Homeodomain-like_sf"/>
</dbReference>
<evidence type="ECO:0000256" key="5">
    <source>
        <dbReference type="SAM" id="Coils"/>
    </source>
</evidence>
<reference evidence="7 8" key="1">
    <citation type="submission" date="2022-06" db="EMBL/GenBank/DDBJ databases">
        <title>Genomic Encyclopedia of Archaeal and Bacterial Type Strains, Phase II (KMG-II): from individual species to whole genera.</title>
        <authorList>
            <person name="Goeker M."/>
        </authorList>
    </citation>
    <scope>NUCLEOTIDE SEQUENCE [LARGE SCALE GENOMIC DNA]</scope>
    <source>
        <strain evidence="7 8">DSM 40477</strain>
    </source>
</reference>
<sequence>MAEGLRERKKRHTREHISAVATRLFVERGFDQVTVAEVAEAANVSRMTVFNYFPRKEDLYLDRYEELWELFTGAIERRAPGESVFDAVRHLLIGMIEQGHPLSALLDDVHRFWAVVRESEALRARVRERREEMEDVLTEVIARETARPPHDPTARLASATICAVLWVAHAEALRRLEAGERADDIRPDHVQMVNDQFDLLASGGLADLGRCAGSPDR</sequence>
<comment type="caution">
    <text evidence="7">The sequence shown here is derived from an EMBL/GenBank/DDBJ whole genome shotgun (WGS) entry which is preliminary data.</text>
</comment>
<organism evidence="7 8">
    <name type="scientific">Streptoalloteichus tenebrarius (strain ATCC 17920 / DSM 40477 / JCM 4838 / CBS 697.72 / NBRC 16177 / NCIMB 11028 / NRRL B-12390 / A12253. 1 / ISP 5477)</name>
    <name type="common">Streptomyces tenebrarius</name>
    <dbReference type="NCBI Taxonomy" id="1933"/>
    <lineage>
        <taxon>Bacteria</taxon>
        <taxon>Bacillati</taxon>
        <taxon>Actinomycetota</taxon>
        <taxon>Actinomycetes</taxon>
        <taxon>Pseudonocardiales</taxon>
        <taxon>Pseudonocardiaceae</taxon>
        <taxon>Streptoalloteichus</taxon>
    </lineage>
</organism>
<proteinExistence type="predicted"/>
<protein>
    <submittedName>
        <fullName evidence="7">Transcriptional regulator, TetR family</fullName>
    </submittedName>
</protein>
<accession>A0ABT1HYL7</accession>
<keyword evidence="1" id="KW-0805">Transcription regulation</keyword>
<dbReference type="PRINTS" id="PR00455">
    <property type="entry name" value="HTHTETR"/>
</dbReference>
<dbReference type="PANTHER" id="PTHR30055:SF234">
    <property type="entry name" value="HTH-TYPE TRANSCRIPTIONAL REGULATOR BETI"/>
    <property type="match status" value="1"/>
</dbReference>
<dbReference type="Gene3D" id="1.10.357.10">
    <property type="entry name" value="Tetracycline Repressor, domain 2"/>
    <property type="match status" value="1"/>
</dbReference>
<evidence type="ECO:0000256" key="4">
    <source>
        <dbReference type="PROSITE-ProRule" id="PRU00335"/>
    </source>
</evidence>
<dbReference type="RefSeq" id="WP_253671458.1">
    <property type="nucleotide sequence ID" value="NZ_JAMTCP010000029.1"/>
</dbReference>
<evidence type="ECO:0000259" key="6">
    <source>
        <dbReference type="PROSITE" id="PS50977"/>
    </source>
</evidence>
<name>A0ABT1HYL7_STRSD</name>
<dbReference type="InterPro" id="IPR001647">
    <property type="entry name" value="HTH_TetR"/>
</dbReference>
<dbReference type="EMBL" id="JAMTCP010000029">
    <property type="protein sequence ID" value="MCP2260608.1"/>
    <property type="molecule type" value="Genomic_DNA"/>
</dbReference>
<keyword evidence="2 4" id="KW-0238">DNA-binding</keyword>
<evidence type="ECO:0000256" key="1">
    <source>
        <dbReference type="ARBA" id="ARBA00023015"/>
    </source>
</evidence>